<dbReference type="Proteomes" id="UP001430953">
    <property type="component" value="Unassembled WGS sequence"/>
</dbReference>
<comment type="caution">
    <text evidence="1">The sequence shown here is derived from an EMBL/GenBank/DDBJ whole genome shotgun (WGS) entry which is preliminary data.</text>
</comment>
<evidence type="ECO:0008006" key="3">
    <source>
        <dbReference type="Google" id="ProtNLM"/>
    </source>
</evidence>
<name>A0AAW2E705_9HYME</name>
<protein>
    <recommendedName>
        <fullName evidence="3">Secreted protein</fullName>
    </recommendedName>
</protein>
<gene>
    <name evidence="1" type="ORF">PUN28_020055</name>
</gene>
<organism evidence="1 2">
    <name type="scientific">Cardiocondyla obscurior</name>
    <dbReference type="NCBI Taxonomy" id="286306"/>
    <lineage>
        <taxon>Eukaryota</taxon>
        <taxon>Metazoa</taxon>
        <taxon>Ecdysozoa</taxon>
        <taxon>Arthropoda</taxon>
        <taxon>Hexapoda</taxon>
        <taxon>Insecta</taxon>
        <taxon>Pterygota</taxon>
        <taxon>Neoptera</taxon>
        <taxon>Endopterygota</taxon>
        <taxon>Hymenoptera</taxon>
        <taxon>Apocrita</taxon>
        <taxon>Aculeata</taxon>
        <taxon>Formicoidea</taxon>
        <taxon>Formicidae</taxon>
        <taxon>Myrmicinae</taxon>
        <taxon>Cardiocondyla</taxon>
    </lineage>
</organism>
<keyword evidence="2" id="KW-1185">Reference proteome</keyword>
<evidence type="ECO:0000313" key="1">
    <source>
        <dbReference type="EMBL" id="KAL0099213.1"/>
    </source>
</evidence>
<proteinExistence type="predicted"/>
<sequence>MPIEVFFFFTVSLLPRLSLLPSFPELPGNVCAFHPEKWIFSFGKKRMKKARIPIPNVRASAVASRMTREEGCRRGGGRRIESKTATVAKGK</sequence>
<dbReference type="EMBL" id="JADYXP020000028">
    <property type="protein sequence ID" value="KAL0099213.1"/>
    <property type="molecule type" value="Genomic_DNA"/>
</dbReference>
<dbReference type="AlphaFoldDB" id="A0AAW2E705"/>
<reference evidence="1 2" key="1">
    <citation type="submission" date="2023-03" db="EMBL/GenBank/DDBJ databases">
        <title>High recombination rates correlate with genetic variation in Cardiocondyla obscurior ants.</title>
        <authorList>
            <person name="Errbii M."/>
        </authorList>
    </citation>
    <scope>NUCLEOTIDE SEQUENCE [LARGE SCALE GENOMIC DNA]</scope>
    <source>
        <strain evidence="1">Alpha-2009</strain>
        <tissue evidence="1">Whole body</tissue>
    </source>
</reference>
<accession>A0AAW2E705</accession>
<evidence type="ECO:0000313" key="2">
    <source>
        <dbReference type="Proteomes" id="UP001430953"/>
    </source>
</evidence>